<reference evidence="1 2" key="1">
    <citation type="submission" date="2012-05" db="EMBL/GenBank/DDBJ databases">
        <title>Recombination and specialization in a pathogen metapopulation.</title>
        <authorList>
            <person name="Gardiner A."/>
            <person name="Kemen E."/>
            <person name="Schultz-Larsen T."/>
            <person name="MacLean D."/>
            <person name="Van Oosterhout C."/>
            <person name="Jones J.D.G."/>
        </authorList>
    </citation>
    <scope>NUCLEOTIDE SEQUENCE [LARGE SCALE GENOMIC DNA]</scope>
    <source>
        <strain evidence="1 2">Ac Nc2</strain>
    </source>
</reference>
<accession>A0A024GQ63</accession>
<proteinExistence type="predicted"/>
<keyword evidence="2" id="KW-1185">Reference proteome</keyword>
<sequence length="99" mass="10917">MFGAIDGIRTYQKYGKVSSATTNAIAKTAVWTGASFSSFFLTYQGVKAALEFKQETRIDAINISVATAAATIPFLKVSYFRKNIPYALMLVALDYFHSE</sequence>
<comment type="caution">
    <text evidence="1">The sequence shown here is derived from an EMBL/GenBank/DDBJ whole genome shotgun (WGS) entry which is preliminary data.</text>
</comment>
<dbReference type="OrthoDB" id="68077at2759"/>
<organism evidence="1 2">
    <name type="scientific">Albugo candida</name>
    <dbReference type="NCBI Taxonomy" id="65357"/>
    <lineage>
        <taxon>Eukaryota</taxon>
        <taxon>Sar</taxon>
        <taxon>Stramenopiles</taxon>
        <taxon>Oomycota</taxon>
        <taxon>Peronosporomycetes</taxon>
        <taxon>Albuginales</taxon>
        <taxon>Albuginaceae</taxon>
        <taxon>Albugo</taxon>
    </lineage>
</organism>
<evidence type="ECO:0000313" key="2">
    <source>
        <dbReference type="Proteomes" id="UP000053237"/>
    </source>
</evidence>
<dbReference type="EMBL" id="CAIX01000268">
    <property type="protein sequence ID" value="CCI49024.1"/>
    <property type="molecule type" value="Genomic_DNA"/>
</dbReference>
<protein>
    <submittedName>
        <fullName evidence="1">Uncharacterized protein</fullName>
    </submittedName>
</protein>
<evidence type="ECO:0000313" key="1">
    <source>
        <dbReference type="EMBL" id="CCI49024.1"/>
    </source>
</evidence>
<dbReference type="InParanoid" id="A0A024GQ63"/>
<name>A0A024GQ63_9STRA</name>
<dbReference type="AlphaFoldDB" id="A0A024GQ63"/>
<dbReference type="Proteomes" id="UP000053237">
    <property type="component" value="Unassembled WGS sequence"/>
</dbReference>
<gene>
    <name evidence="1" type="ORF">BN9_102780</name>
</gene>